<dbReference type="AlphaFoldDB" id="A0A1H5NS02"/>
<protein>
    <submittedName>
        <fullName evidence="1">Uncharacterized protein</fullName>
    </submittedName>
</protein>
<reference evidence="1 2" key="1">
    <citation type="submission" date="2016-10" db="EMBL/GenBank/DDBJ databases">
        <authorList>
            <person name="de Groot N.N."/>
        </authorList>
    </citation>
    <scope>NUCLEOTIDE SEQUENCE [LARGE SCALE GENOMIC DNA]</scope>
    <source>
        <strain evidence="1 2">DSM 23553</strain>
    </source>
</reference>
<dbReference type="EMBL" id="FNUG01000005">
    <property type="protein sequence ID" value="SEF04346.1"/>
    <property type="molecule type" value="Genomic_DNA"/>
</dbReference>
<name>A0A1H5NS02_9FLAO</name>
<keyword evidence="2" id="KW-1185">Reference proteome</keyword>
<accession>A0A1H5NS02</accession>
<evidence type="ECO:0000313" key="1">
    <source>
        <dbReference type="EMBL" id="SEF04346.1"/>
    </source>
</evidence>
<organism evidence="1 2">
    <name type="scientific">Salinimicrobium catena</name>
    <dbReference type="NCBI Taxonomy" id="390640"/>
    <lineage>
        <taxon>Bacteria</taxon>
        <taxon>Pseudomonadati</taxon>
        <taxon>Bacteroidota</taxon>
        <taxon>Flavobacteriia</taxon>
        <taxon>Flavobacteriales</taxon>
        <taxon>Flavobacteriaceae</taxon>
        <taxon>Salinimicrobium</taxon>
    </lineage>
</organism>
<evidence type="ECO:0000313" key="2">
    <source>
        <dbReference type="Proteomes" id="UP000199448"/>
    </source>
</evidence>
<dbReference type="OrthoDB" id="1121857at2"/>
<dbReference type="Proteomes" id="UP000199448">
    <property type="component" value="Unassembled WGS sequence"/>
</dbReference>
<gene>
    <name evidence="1" type="ORF">SAMN04488034_105126</name>
</gene>
<dbReference type="STRING" id="390640.SAMN04488034_105126"/>
<proteinExistence type="predicted"/>
<sequence length="89" mass="10150">MANNKRTLKRDINYVFGDIIEAAYLHQVTHPKEDPAKSEAIVDEAIAGFDELVSKMNQKDVENKKQHFKNIEKELEAKAQVLVEKVNAL</sequence>
<dbReference type="RefSeq" id="WP_093113639.1">
    <property type="nucleotide sequence ID" value="NZ_FNGG01000005.1"/>
</dbReference>